<dbReference type="EMBL" id="CP060707">
    <property type="protein sequence ID" value="QPH89393.1"/>
    <property type="molecule type" value="Genomic_DNA"/>
</dbReference>
<gene>
    <name evidence="2" type="ORF">CVT00_06930</name>
</gene>
<keyword evidence="1" id="KW-0175">Coiled coil</keyword>
<sequence>MIKEQKLQNLVNNAKYIFSLIAQRDRLNSNIANLKADVEKAGYEIGEDDNGKFLARKLKRKVDKIYL</sequence>
<evidence type="ECO:0000313" key="2">
    <source>
        <dbReference type="EMBL" id="QPH89393.1"/>
    </source>
</evidence>
<dbReference type="AlphaFoldDB" id="A0A7S9WQD1"/>
<accession>A0A7S9WQD1</accession>
<protein>
    <submittedName>
        <fullName evidence="2">Uncharacterized protein</fullName>
    </submittedName>
</protein>
<feature type="coiled-coil region" evidence="1">
    <location>
        <begin position="17"/>
        <end position="44"/>
    </location>
</feature>
<name>A0A7S9WQD1_9BACT</name>
<dbReference type="RefSeq" id="WP_103596816.1">
    <property type="nucleotide sequence ID" value="NZ_CABPVF010000022.1"/>
</dbReference>
<organism evidence="2 3">
    <name type="scientific">Campylobacter concisus</name>
    <dbReference type="NCBI Taxonomy" id="199"/>
    <lineage>
        <taxon>Bacteria</taxon>
        <taxon>Pseudomonadati</taxon>
        <taxon>Campylobacterota</taxon>
        <taxon>Epsilonproteobacteria</taxon>
        <taxon>Campylobacterales</taxon>
        <taxon>Campylobacteraceae</taxon>
        <taxon>Campylobacter</taxon>
    </lineage>
</organism>
<evidence type="ECO:0000313" key="3">
    <source>
        <dbReference type="Proteomes" id="UP000594508"/>
    </source>
</evidence>
<dbReference type="Proteomes" id="UP000594508">
    <property type="component" value="Chromosome"/>
</dbReference>
<reference evidence="2 3" key="1">
    <citation type="journal article" date="2018" name="Emerg. Microbes Infect.">
        <title>Genomic analysis of oral Campylobacter concisus strains identified a potential bacterial molecular marker associated with active Crohn's disease.</title>
        <authorList>
            <person name="Liu F."/>
            <person name="Ma R."/>
            <person name="Tay C.Y.A."/>
            <person name="Octavia S."/>
            <person name="Lan R."/>
            <person name="Chung H.K.L."/>
            <person name="Riordan S.M."/>
            <person name="Grimm M.C."/>
            <person name="Leong R.W."/>
            <person name="Tanaka M.M."/>
            <person name="Connor S."/>
            <person name="Zhang L."/>
        </authorList>
    </citation>
    <scope>NUCLEOTIDE SEQUENCE [LARGE SCALE GENOMIC DNA]</scope>
    <source>
        <strain evidence="2 3">P1CDO2</strain>
    </source>
</reference>
<evidence type="ECO:0000256" key="1">
    <source>
        <dbReference type="SAM" id="Coils"/>
    </source>
</evidence>
<proteinExistence type="predicted"/>